<dbReference type="SUPFAM" id="SSF46785">
    <property type="entry name" value="Winged helix' DNA-binding domain"/>
    <property type="match status" value="1"/>
</dbReference>
<keyword evidence="8" id="KW-1185">Reference proteome</keyword>
<dbReference type="Gene3D" id="1.10.10.10">
    <property type="entry name" value="Winged helix-like DNA-binding domain superfamily/Winged helix DNA-binding domain"/>
    <property type="match status" value="1"/>
</dbReference>
<evidence type="ECO:0000313" key="5">
    <source>
        <dbReference type="EMBL" id="MCY3053844.1"/>
    </source>
</evidence>
<dbReference type="PROSITE" id="PS51118">
    <property type="entry name" value="HTH_HXLR"/>
    <property type="match status" value="1"/>
</dbReference>
<dbReference type="AlphaFoldDB" id="A0A0X8FF01"/>
<evidence type="ECO:0000313" key="8">
    <source>
        <dbReference type="Proteomes" id="UP001069145"/>
    </source>
</evidence>
<evidence type="ECO:0000313" key="7">
    <source>
        <dbReference type="Proteomes" id="UP000594771"/>
    </source>
</evidence>
<evidence type="ECO:0000256" key="1">
    <source>
        <dbReference type="ARBA" id="ARBA00023015"/>
    </source>
</evidence>
<keyword evidence="3" id="KW-0804">Transcription</keyword>
<dbReference type="KEGG" id="aun:AWM73_06200"/>
<dbReference type="PANTHER" id="PTHR33204:SF37">
    <property type="entry name" value="HTH-TYPE TRANSCRIPTIONAL REGULATOR YODB"/>
    <property type="match status" value="1"/>
</dbReference>
<dbReference type="Proteomes" id="UP001069145">
    <property type="component" value="Unassembled WGS sequence"/>
</dbReference>
<evidence type="ECO:0000256" key="2">
    <source>
        <dbReference type="ARBA" id="ARBA00023125"/>
    </source>
</evidence>
<dbReference type="EMBL" id="CP065662">
    <property type="protein sequence ID" value="QPS02198.1"/>
    <property type="molecule type" value="Genomic_DNA"/>
</dbReference>
<organism evidence="6 7">
    <name type="scientific">Aerococcus urinae</name>
    <dbReference type="NCBI Taxonomy" id="1376"/>
    <lineage>
        <taxon>Bacteria</taxon>
        <taxon>Bacillati</taxon>
        <taxon>Bacillota</taxon>
        <taxon>Bacilli</taxon>
        <taxon>Lactobacillales</taxon>
        <taxon>Aerococcaceae</taxon>
        <taxon>Aerococcus</taxon>
    </lineage>
</organism>
<dbReference type="PANTHER" id="PTHR33204">
    <property type="entry name" value="TRANSCRIPTIONAL REGULATOR, MARR FAMILY"/>
    <property type="match status" value="1"/>
</dbReference>
<dbReference type="InterPro" id="IPR002577">
    <property type="entry name" value="HTH_HxlR"/>
</dbReference>
<dbReference type="OrthoDB" id="9800966at2"/>
<evidence type="ECO:0000259" key="4">
    <source>
        <dbReference type="PROSITE" id="PS51118"/>
    </source>
</evidence>
<dbReference type="InterPro" id="IPR036390">
    <property type="entry name" value="WH_DNA-bd_sf"/>
</dbReference>
<gene>
    <name evidence="6" type="ORF">I6G68_03835</name>
    <name evidence="5" type="ORF">ODY43_07565</name>
</gene>
<evidence type="ECO:0000313" key="6">
    <source>
        <dbReference type="EMBL" id="QPS02198.1"/>
    </source>
</evidence>
<sequence length="110" mass="12852">MSEQHIPSLCRKFEQGFQLLGKKWNGLIIQSLLKGPLRFSELRDHIDGISDRVLTERLRELTCLGILERVTQCSDCHKYTYYALTQKGQDLETVLTSLHSWSDEWIELDK</sequence>
<dbReference type="EMBL" id="JAOTML010000009">
    <property type="protein sequence ID" value="MCY3053844.1"/>
    <property type="molecule type" value="Genomic_DNA"/>
</dbReference>
<keyword evidence="2" id="KW-0238">DNA-binding</keyword>
<dbReference type="GeneID" id="35767796"/>
<feature type="domain" description="HTH hxlR-type" evidence="4">
    <location>
        <begin position="10"/>
        <end position="110"/>
    </location>
</feature>
<dbReference type="GO" id="GO:0003677">
    <property type="term" value="F:DNA binding"/>
    <property type="evidence" value="ECO:0007669"/>
    <property type="project" value="UniProtKB-KW"/>
</dbReference>
<keyword evidence="1" id="KW-0805">Transcription regulation</keyword>
<dbReference type="Proteomes" id="UP000594771">
    <property type="component" value="Chromosome"/>
</dbReference>
<reference evidence="6 7" key="1">
    <citation type="submission" date="2020-12" db="EMBL/GenBank/DDBJ databases">
        <title>FDA dAtabase for Regulatory Grade micrObial Sequences (FDA-ARGOS): Supporting development and validation of Infectious Disease Dx tests.</title>
        <authorList>
            <person name="Sproer C."/>
            <person name="Gronow S."/>
            <person name="Severitt S."/>
            <person name="Schroder I."/>
            <person name="Tallon L."/>
            <person name="Sadzewicz L."/>
            <person name="Zhao X."/>
            <person name="Boylan J."/>
            <person name="Ott S."/>
            <person name="Bowen H."/>
            <person name="Vavikolanu K."/>
            <person name="Mehta A."/>
            <person name="Aluvathingal J."/>
            <person name="Nadendla S."/>
            <person name="Lowell S."/>
            <person name="Myers T."/>
            <person name="Yan Y."/>
            <person name="Sichtig H."/>
        </authorList>
    </citation>
    <scope>NUCLEOTIDE SEQUENCE [LARGE SCALE GENOMIC DNA]</scope>
    <source>
        <strain evidence="6 7">FDAARGOS_911</strain>
    </source>
</reference>
<evidence type="ECO:0000256" key="3">
    <source>
        <dbReference type="ARBA" id="ARBA00023163"/>
    </source>
</evidence>
<reference evidence="5" key="2">
    <citation type="submission" date="2022-09" db="EMBL/GenBank/DDBJ databases">
        <title>Aerococcus urinae taxonomy study.</title>
        <authorList>
            <person name="Christensen J."/>
            <person name="Senneby E."/>
        </authorList>
    </citation>
    <scope>NUCLEOTIDE SEQUENCE</scope>
    <source>
        <strain evidence="5">NLD-066-U95</strain>
    </source>
</reference>
<dbReference type="InterPro" id="IPR036388">
    <property type="entry name" value="WH-like_DNA-bd_sf"/>
</dbReference>
<protein>
    <submittedName>
        <fullName evidence="6">Helix-turn-helix transcriptional regulator</fullName>
    </submittedName>
</protein>
<name>A0A0X8FF01_9LACT</name>
<accession>A0A0X8FF01</accession>
<proteinExistence type="predicted"/>
<dbReference type="Pfam" id="PF01638">
    <property type="entry name" value="HxlR"/>
    <property type="match status" value="1"/>
</dbReference>
<dbReference type="RefSeq" id="WP_060778562.1">
    <property type="nucleotide sequence ID" value="NZ_CAJHLF010000007.1"/>
</dbReference>